<feature type="domain" description="Histidine kinase/HSP90-like ATPase" evidence="14">
    <location>
        <begin position="481"/>
        <end position="594"/>
    </location>
</feature>
<evidence type="ECO:0000256" key="1">
    <source>
        <dbReference type="ARBA" id="ARBA00004651"/>
    </source>
</evidence>
<dbReference type="EC" id="2.7.13.3" evidence="15"/>
<dbReference type="InterPro" id="IPR010559">
    <property type="entry name" value="Sig_transdc_His_kin_internal"/>
</dbReference>
<dbReference type="PANTHER" id="PTHR34220:SF11">
    <property type="entry name" value="SENSOR PROTEIN KINASE HPTS"/>
    <property type="match status" value="1"/>
</dbReference>
<dbReference type="InterPro" id="IPR003594">
    <property type="entry name" value="HATPase_dom"/>
</dbReference>
<dbReference type="Pfam" id="PF02518">
    <property type="entry name" value="HATPase_c"/>
    <property type="match status" value="1"/>
</dbReference>
<keyword evidence="4 15" id="KW-0808">Transferase</keyword>
<evidence type="ECO:0000256" key="2">
    <source>
        <dbReference type="ARBA" id="ARBA00022475"/>
    </source>
</evidence>
<keyword evidence="9 13" id="KW-1133">Transmembrane helix</keyword>
<evidence type="ECO:0000256" key="10">
    <source>
        <dbReference type="ARBA" id="ARBA00023012"/>
    </source>
</evidence>
<evidence type="ECO:0000256" key="11">
    <source>
        <dbReference type="ARBA" id="ARBA00023136"/>
    </source>
</evidence>
<dbReference type="SUPFAM" id="SSF55874">
    <property type="entry name" value="ATPase domain of HSP90 chaperone/DNA topoisomerase II/histidine kinase"/>
    <property type="match status" value="1"/>
</dbReference>
<evidence type="ECO:0000256" key="7">
    <source>
        <dbReference type="ARBA" id="ARBA00022777"/>
    </source>
</evidence>
<evidence type="ECO:0000256" key="3">
    <source>
        <dbReference type="ARBA" id="ARBA00022553"/>
    </source>
</evidence>
<dbReference type="Pfam" id="PF06580">
    <property type="entry name" value="His_kinase"/>
    <property type="match status" value="1"/>
</dbReference>
<keyword evidence="5 13" id="KW-0812">Transmembrane</keyword>
<feature type="region of interest" description="Disordered" evidence="12">
    <location>
        <begin position="595"/>
        <end position="621"/>
    </location>
</feature>
<keyword evidence="2" id="KW-1003">Cell membrane</keyword>
<evidence type="ECO:0000256" key="5">
    <source>
        <dbReference type="ARBA" id="ARBA00022692"/>
    </source>
</evidence>
<evidence type="ECO:0000259" key="14">
    <source>
        <dbReference type="SMART" id="SM00387"/>
    </source>
</evidence>
<keyword evidence="10" id="KW-0902">Two-component regulatory system</keyword>
<dbReference type="GO" id="GO:0005886">
    <property type="term" value="C:plasma membrane"/>
    <property type="evidence" value="ECO:0007669"/>
    <property type="project" value="UniProtKB-SubCell"/>
</dbReference>
<sequence length="621" mass="71936">MRNWFRGLKLNQKFTVTTLIFIFIPLFGMMCFGFRSIKKNAIDHGVNEAVTAIDLTCAEVNAKANACSMVVDTLQEYEPLEKYLLHLRRGEEISESYYQQFRNNSISIIDKMQEAMPDLYQIHIFAMADGFLEQQPILYQKEKMKNCAWYRSYQGGGQWFFDIQEKNIISGTKKESSHLMTYVRELRDQSGGRLGVIEVSMRMADIFPEIYRSGDSSWACFVDENWNLYDCGKTAAACKWQSYRGLILFRAGIRDKKESQQSAVIDRKNVAIVLRKVDKLNGMFVTLTNLDDATGNMIKQQQRMLLEFAGFGLLLIVVVNLIVRGLLKEFYDVLCEMRQIDNGTTKIKVCYSAEEMREMSYGINGMLERIQKQNEESIKREAALKDTAIRAMQNQINAHFIYNVLESIKMMAEIDEEYTISDAVTALGEMLHYNMRWNKFLVTVQDEMNYIQNYVELMNLRYDFTITLSVQIPENLYRQDIPKMSLQPIVENAITHGIEELDADAVIEIKGIEHEKSFEIEITDSGIGMSEKQLAILRRKLRMRLNSDTQPKHGIGLRNVQDRIHIQFGTEYGLSVYTKEHCYTKVSIHLPITRGKYSPMDQEGDEKEEEKENEYTAGCRR</sequence>
<feature type="transmembrane region" description="Helical" evidence="13">
    <location>
        <begin position="14"/>
        <end position="34"/>
    </location>
</feature>
<name>A0A174HTB5_9FIRM</name>
<dbReference type="InterPro" id="IPR050640">
    <property type="entry name" value="Bact_2-comp_sensor_kinase"/>
</dbReference>
<dbReference type="GO" id="GO:0005524">
    <property type="term" value="F:ATP binding"/>
    <property type="evidence" value="ECO:0007669"/>
    <property type="project" value="UniProtKB-KW"/>
</dbReference>
<dbReference type="GO" id="GO:0000155">
    <property type="term" value="F:phosphorelay sensor kinase activity"/>
    <property type="evidence" value="ECO:0007669"/>
    <property type="project" value="InterPro"/>
</dbReference>
<dbReference type="EMBL" id="CYYV01000014">
    <property type="protein sequence ID" value="CUO76105.1"/>
    <property type="molecule type" value="Genomic_DNA"/>
</dbReference>
<evidence type="ECO:0000256" key="8">
    <source>
        <dbReference type="ARBA" id="ARBA00022840"/>
    </source>
</evidence>
<keyword evidence="7 15" id="KW-0418">Kinase</keyword>
<dbReference type="PANTHER" id="PTHR34220">
    <property type="entry name" value="SENSOR HISTIDINE KINASE YPDA"/>
    <property type="match status" value="1"/>
</dbReference>
<evidence type="ECO:0000313" key="16">
    <source>
        <dbReference type="Proteomes" id="UP000095706"/>
    </source>
</evidence>
<keyword evidence="8" id="KW-0067">ATP-binding</keyword>
<dbReference type="Proteomes" id="UP000095706">
    <property type="component" value="Unassembled WGS sequence"/>
</dbReference>
<evidence type="ECO:0000256" key="9">
    <source>
        <dbReference type="ARBA" id="ARBA00022989"/>
    </source>
</evidence>
<evidence type="ECO:0000313" key="15">
    <source>
        <dbReference type="EMBL" id="CUO76105.1"/>
    </source>
</evidence>
<comment type="subcellular location">
    <subcellularLocation>
        <location evidence="1">Cell membrane</location>
        <topology evidence="1">Multi-pass membrane protein</topology>
    </subcellularLocation>
</comment>
<dbReference type="InterPro" id="IPR036890">
    <property type="entry name" value="HATPase_C_sf"/>
</dbReference>
<accession>A0A174HTB5</accession>
<gene>
    <name evidence="15" type="primary">yehU_3</name>
    <name evidence="15" type="ORF">ERS852406_02774</name>
</gene>
<evidence type="ECO:0000256" key="13">
    <source>
        <dbReference type="SAM" id="Phobius"/>
    </source>
</evidence>
<evidence type="ECO:0000256" key="12">
    <source>
        <dbReference type="SAM" id="MobiDB-lite"/>
    </source>
</evidence>
<proteinExistence type="predicted"/>
<keyword evidence="3" id="KW-0597">Phosphoprotein</keyword>
<dbReference type="AlphaFoldDB" id="A0A174HTB5"/>
<feature type="compositionally biased region" description="Acidic residues" evidence="12">
    <location>
        <begin position="602"/>
        <end position="612"/>
    </location>
</feature>
<organism evidence="15 16">
    <name type="scientific">Fusicatenibacter saccharivorans</name>
    <dbReference type="NCBI Taxonomy" id="1150298"/>
    <lineage>
        <taxon>Bacteria</taxon>
        <taxon>Bacillati</taxon>
        <taxon>Bacillota</taxon>
        <taxon>Clostridia</taxon>
        <taxon>Lachnospirales</taxon>
        <taxon>Lachnospiraceae</taxon>
        <taxon>Fusicatenibacter</taxon>
    </lineage>
</organism>
<reference evidence="15 16" key="1">
    <citation type="submission" date="2015-09" db="EMBL/GenBank/DDBJ databases">
        <authorList>
            <consortium name="Pathogen Informatics"/>
        </authorList>
    </citation>
    <scope>NUCLEOTIDE SEQUENCE [LARGE SCALE GENOMIC DNA]</scope>
    <source>
        <strain evidence="15 16">2789STDY5608849</strain>
    </source>
</reference>
<feature type="transmembrane region" description="Helical" evidence="13">
    <location>
        <begin position="305"/>
        <end position="327"/>
    </location>
</feature>
<dbReference type="RefSeq" id="WP_055228406.1">
    <property type="nucleotide sequence ID" value="NZ_CYYV01000014.1"/>
</dbReference>
<dbReference type="Gene3D" id="3.30.565.10">
    <property type="entry name" value="Histidine kinase-like ATPase, C-terminal domain"/>
    <property type="match status" value="1"/>
</dbReference>
<evidence type="ECO:0000256" key="6">
    <source>
        <dbReference type="ARBA" id="ARBA00022741"/>
    </source>
</evidence>
<keyword evidence="6" id="KW-0547">Nucleotide-binding</keyword>
<keyword evidence="11 13" id="KW-0472">Membrane</keyword>
<dbReference type="SMART" id="SM00387">
    <property type="entry name" value="HATPase_c"/>
    <property type="match status" value="1"/>
</dbReference>
<evidence type="ECO:0000256" key="4">
    <source>
        <dbReference type="ARBA" id="ARBA00022679"/>
    </source>
</evidence>
<protein>
    <submittedName>
        <fullName evidence="15">Probable sensor-like histidine kinase YehU</fullName>
        <ecNumber evidence="15">2.7.13.3</ecNumber>
    </submittedName>
</protein>